<protein>
    <recommendedName>
        <fullName evidence="2">Glyoxalase/bleomycin resistance protein/dioxygenase</fullName>
    </recommendedName>
</protein>
<reference evidence="1" key="1">
    <citation type="submission" date="2007-10" db="EMBL/GenBank/DDBJ databases">
        <title>Complete sequence of Salinispora arenicola CNS-205.</title>
        <authorList>
            <consortium name="US DOE Joint Genome Institute"/>
            <person name="Copeland A."/>
            <person name="Lucas S."/>
            <person name="Lapidus A."/>
            <person name="Barry K."/>
            <person name="Glavina del Rio T."/>
            <person name="Dalin E."/>
            <person name="Tice H."/>
            <person name="Pitluck S."/>
            <person name="Foster B."/>
            <person name="Schmutz J."/>
            <person name="Larimer F."/>
            <person name="Land M."/>
            <person name="Hauser L."/>
            <person name="Kyrpides N."/>
            <person name="Ivanova N."/>
            <person name="Jensen P.R."/>
            <person name="Moore B.S."/>
            <person name="Penn K."/>
            <person name="Jenkins C."/>
            <person name="Udwary D."/>
            <person name="Xiang L."/>
            <person name="Gontang E."/>
            <person name="Richardson P."/>
        </authorList>
    </citation>
    <scope>NUCLEOTIDE SEQUENCE [LARGE SCALE GENOMIC DNA]</scope>
    <source>
        <strain evidence="1">CNS-205</strain>
    </source>
</reference>
<dbReference type="AlphaFoldDB" id="A8LUN8"/>
<dbReference type="eggNOG" id="COG3324">
    <property type="taxonomic scope" value="Bacteria"/>
</dbReference>
<proteinExistence type="predicted"/>
<dbReference type="InterPro" id="IPR029068">
    <property type="entry name" value="Glyas_Bleomycin-R_OHBP_Dase"/>
</dbReference>
<dbReference type="EMBL" id="CP000850">
    <property type="protein sequence ID" value="ABV97391.1"/>
    <property type="molecule type" value="Genomic_DNA"/>
</dbReference>
<dbReference type="HOGENOM" id="CLU_157191_0_0_11"/>
<gene>
    <name evidence="1" type="ordered locus">Sare_1493</name>
</gene>
<dbReference type="Gene3D" id="3.10.180.10">
    <property type="entry name" value="2,3-Dihydroxybiphenyl 1,2-Dioxygenase, domain 1"/>
    <property type="match status" value="1"/>
</dbReference>
<organism evidence="1">
    <name type="scientific">Salinispora arenicola (strain CNS-205)</name>
    <dbReference type="NCBI Taxonomy" id="391037"/>
    <lineage>
        <taxon>Bacteria</taxon>
        <taxon>Bacillati</taxon>
        <taxon>Actinomycetota</taxon>
        <taxon>Actinomycetes</taxon>
        <taxon>Micromonosporales</taxon>
        <taxon>Micromonosporaceae</taxon>
        <taxon>Salinispora</taxon>
    </lineage>
</organism>
<dbReference type="KEGG" id="saq:Sare_1493"/>
<evidence type="ECO:0000313" key="1">
    <source>
        <dbReference type="EMBL" id="ABV97391.1"/>
    </source>
</evidence>
<name>A8LUN8_SALAI</name>
<evidence type="ECO:0008006" key="2">
    <source>
        <dbReference type="Google" id="ProtNLM"/>
    </source>
</evidence>
<dbReference type="SUPFAM" id="SSF54593">
    <property type="entry name" value="Glyoxalase/Bleomycin resistance protein/Dihydroxybiphenyl dioxygenase"/>
    <property type="match status" value="1"/>
</dbReference>
<accession>A8LUN8</accession>
<dbReference type="STRING" id="391037.Sare_1493"/>
<sequence length="98" mass="11268">MPEQAQLRYLTYGRTWLILVDLTKHGYHHAEREHQTKQGPVGLGFVLVVPTADLDATWTLWLDEGLTVTLDPEDVGWARIFYGLDPEGYEIMFEQFCG</sequence>
<dbReference type="PATRIC" id="fig|391037.6.peg.1518"/>